<evidence type="ECO:0000313" key="8">
    <source>
        <dbReference type="Proteomes" id="UP000431092"/>
    </source>
</evidence>
<dbReference type="GO" id="GO:0008276">
    <property type="term" value="F:protein methyltransferase activity"/>
    <property type="evidence" value="ECO:0007669"/>
    <property type="project" value="TreeGrafter"/>
</dbReference>
<evidence type="ECO:0000259" key="6">
    <source>
        <dbReference type="Pfam" id="PF23186"/>
    </source>
</evidence>
<comment type="similarity">
    <text evidence="1">Belongs to the eukaryotic/archaeal PrmC-related family.</text>
</comment>
<dbReference type="GO" id="GO:0008170">
    <property type="term" value="F:N-methyltransferase activity"/>
    <property type="evidence" value="ECO:0007669"/>
    <property type="project" value="UniProtKB-ARBA"/>
</dbReference>
<keyword evidence="8" id="KW-1185">Reference proteome</keyword>
<dbReference type="PANTHER" id="PTHR45875">
    <property type="entry name" value="METHYLTRANSFERASE N6AMT1"/>
    <property type="match status" value="1"/>
</dbReference>
<dbReference type="InterPro" id="IPR002052">
    <property type="entry name" value="DNA_methylase_N6_adenine_CS"/>
</dbReference>
<dbReference type="Pfam" id="PF23186">
    <property type="entry name" value="DUF7059"/>
    <property type="match status" value="1"/>
</dbReference>
<dbReference type="GO" id="GO:0032259">
    <property type="term" value="P:methylation"/>
    <property type="evidence" value="ECO:0007669"/>
    <property type="project" value="UniProtKB-KW"/>
</dbReference>
<dbReference type="AlphaFoldDB" id="A0A6I3IF94"/>
<gene>
    <name evidence="7" type="ORF">GGG17_05090</name>
</gene>
<dbReference type="InterPro" id="IPR052190">
    <property type="entry name" value="Euk-Arch_PrmC-MTase"/>
</dbReference>
<keyword evidence="4" id="KW-0949">S-adenosyl-L-methionine</keyword>
<evidence type="ECO:0000256" key="4">
    <source>
        <dbReference type="ARBA" id="ARBA00022691"/>
    </source>
</evidence>
<accession>A0A6I3IF94</accession>
<evidence type="ECO:0000313" key="7">
    <source>
        <dbReference type="EMBL" id="MTB71353.1"/>
    </source>
</evidence>
<dbReference type="SUPFAM" id="SSF53335">
    <property type="entry name" value="S-adenosyl-L-methionine-dependent methyltransferases"/>
    <property type="match status" value="1"/>
</dbReference>
<comment type="caution">
    <text evidence="7">The sequence shown here is derived from an EMBL/GenBank/DDBJ whole genome shotgun (WGS) entry which is preliminary data.</text>
</comment>
<evidence type="ECO:0000259" key="5">
    <source>
        <dbReference type="Pfam" id="PF05175"/>
    </source>
</evidence>
<dbReference type="RefSeq" id="WP_154592694.1">
    <property type="nucleotide sequence ID" value="NZ_CP171001.1"/>
</dbReference>
<dbReference type="CDD" id="cd02440">
    <property type="entry name" value="AdoMet_MTases"/>
    <property type="match status" value="1"/>
</dbReference>
<dbReference type="EMBL" id="WLVL01000019">
    <property type="protein sequence ID" value="MTB71353.1"/>
    <property type="molecule type" value="Genomic_DNA"/>
</dbReference>
<proteinExistence type="inferred from homology"/>
<dbReference type="GO" id="GO:0035657">
    <property type="term" value="C:eRF1 methyltransferase complex"/>
    <property type="evidence" value="ECO:0007669"/>
    <property type="project" value="TreeGrafter"/>
</dbReference>
<keyword evidence="3 7" id="KW-0808">Transferase</keyword>
<dbReference type="Gene3D" id="3.40.50.150">
    <property type="entry name" value="Vaccinia Virus protein VP39"/>
    <property type="match status" value="1"/>
</dbReference>
<evidence type="ECO:0000256" key="1">
    <source>
        <dbReference type="ARBA" id="ARBA00006149"/>
    </source>
</evidence>
<dbReference type="InterPro" id="IPR029063">
    <property type="entry name" value="SAM-dependent_MTases_sf"/>
</dbReference>
<evidence type="ECO:0000256" key="3">
    <source>
        <dbReference type="ARBA" id="ARBA00022679"/>
    </source>
</evidence>
<dbReference type="PANTHER" id="PTHR45875:SF1">
    <property type="entry name" value="METHYLTRANSFERASE N6AMT1"/>
    <property type="match status" value="1"/>
</dbReference>
<dbReference type="GO" id="GO:0003676">
    <property type="term" value="F:nucleic acid binding"/>
    <property type="evidence" value="ECO:0007669"/>
    <property type="project" value="InterPro"/>
</dbReference>
<protein>
    <submittedName>
        <fullName evidence="7">Methyltransferase</fullName>
    </submittedName>
</protein>
<keyword evidence="2 7" id="KW-0489">Methyltransferase</keyword>
<dbReference type="Pfam" id="PF05175">
    <property type="entry name" value="MTS"/>
    <property type="match status" value="1"/>
</dbReference>
<feature type="domain" description="DUF7059" evidence="6">
    <location>
        <begin position="21"/>
        <end position="105"/>
    </location>
</feature>
<feature type="domain" description="Methyltransferase small" evidence="5">
    <location>
        <begin position="144"/>
        <end position="232"/>
    </location>
</feature>
<dbReference type="InterPro" id="IPR007848">
    <property type="entry name" value="Small_mtfrase_dom"/>
</dbReference>
<name>A0A6I3IF94_9MICO</name>
<dbReference type="InterPro" id="IPR055487">
    <property type="entry name" value="DUF7059"/>
</dbReference>
<sequence>MTDPRPVPHLVAALRADLQDLDYCVDNVSAVLGPVASAALHREQPLPALRATAATEDPVALLVRAFTLARPVPASRLDEALPRTTAAGLVELGLARREGDQVRATVDLRPYADESHTWWVVSDLGELALGRALPTDHVLGIGGASTTLASWTPRRRVARALDLGTGCGIQALHLTGHCDRVVATDLADRALLVARFNAALNNQDWDVRGGDLLEPVAGETYDLVVSNPPFVITPRVAGVPAYEYRDAGAEGDQVVERLVRALPTHLAPGGLAVFLGNWEIPAGATWRDRWHDWLDGTGLDAWVLQREVQDPAEYAELWVRDGGTSGGPEFERLYAAWLDDFASRDVARIGFGVVVLQRPASYRPTFRDLVEVPGPVASPMGPTIDAGMSARTWLAEHGDAALLDTAWRLADDVTEERFGRPGDADPAIIRVRQGGGLGVVRTAGTALAAYLSVADGTLTARQALVAIAALLERDTDEVVAETLPVVRDLVADGLLVQTRR</sequence>
<dbReference type="PROSITE" id="PS00092">
    <property type="entry name" value="N6_MTASE"/>
    <property type="match status" value="1"/>
</dbReference>
<dbReference type="Proteomes" id="UP000431092">
    <property type="component" value="Unassembled WGS sequence"/>
</dbReference>
<evidence type="ECO:0000256" key="2">
    <source>
        <dbReference type="ARBA" id="ARBA00022603"/>
    </source>
</evidence>
<reference evidence="7 8" key="1">
    <citation type="submission" date="2019-11" db="EMBL/GenBank/DDBJ databases">
        <title>Whole genome sequencing identifies a novel species of the genus Arsenicicoccus isolated from human blood.</title>
        <authorList>
            <person name="Jeong J.H."/>
            <person name="Kweon O.J."/>
            <person name="Kim H.R."/>
            <person name="Kim T.-H."/>
            <person name="Ha S.-M."/>
            <person name="Lee M.-K."/>
        </authorList>
    </citation>
    <scope>NUCLEOTIDE SEQUENCE [LARGE SCALE GENOMIC DNA]</scope>
    <source>
        <strain evidence="7 8">MKL-02</strain>
    </source>
</reference>
<organism evidence="7 8">
    <name type="scientific">Arsenicicoccus cauae</name>
    <dbReference type="NCBI Taxonomy" id="2663847"/>
    <lineage>
        <taxon>Bacteria</taxon>
        <taxon>Bacillati</taxon>
        <taxon>Actinomycetota</taxon>
        <taxon>Actinomycetes</taxon>
        <taxon>Micrococcales</taxon>
        <taxon>Intrasporangiaceae</taxon>
        <taxon>Arsenicicoccus</taxon>
    </lineage>
</organism>
<dbReference type="GO" id="GO:0008757">
    <property type="term" value="F:S-adenosylmethionine-dependent methyltransferase activity"/>
    <property type="evidence" value="ECO:0007669"/>
    <property type="project" value="TreeGrafter"/>
</dbReference>